<gene>
    <name evidence="2" type="ORF">OKA05_19270</name>
</gene>
<dbReference type="PROSITE" id="PS51257">
    <property type="entry name" value="PROKAR_LIPOPROTEIN"/>
    <property type="match status" value="1"/>
</dbReference>
<dbReference type="EMBL" id="JAPDDT010000009">
    <property type="protein sequence ID" value="MCW1924715.1"/>
    <property type="molecule type" value="Genomic_DNA"/>
</dbReference>
<comment type="caution">
    <text evidence="2">The sequence shown here is derived from an EMBL/GenBank/DDBJ whole genome shotgun (WGS) entry which is preliminary data.</text>
</comment>
<reference evidence="2 3" key="1">
    <citation type="submission" date="2022-10" db="EMBL/GenBank/DDBJ databases">
        <title>Luteolibacter arcticus strain CCTCC AB 2014275, whole genome shotgun sequencing project.</title>
        <authorList>
            <person name="Zhao G."/>
            <person name="Shen L."/>
        </authorList>
    </citation>
    <scope>NUCLEOTIDE SEQUENCE [LARGE SCALE GENOMIC DNA]</scope>
    <source>
        <strain evidence="2 3">CCTCC AB 2014275</strain>
    </source>
</reference>
<dbReference type="Proteomes" id="UP001320876">
    <property type="component" value="Unassembled WGS sequence"/>
</dbReference>
<feature type="region of interest" description="Disordered" evidence="1">
    <location>
        <begin position="26"/>
        <end position="50"/>
    </location>
</feature>
<evidence type="ECO:0000313" key="3">
    <source>
        <dbReference type="Proteomes" id="UP001320876"/>
    </source>
</evidence>
<evidence type="ECO:0000313" key="2">
    <source>
        <dbReference type="EMBL" id="MCW1924715.1"/>
    </source>
</evidence>
<organism evidence="2 3">
    <name type="scientific">Luteolibacter arcticus</name>
    <dbReference type="NCBI Taxonomy" id="1581411"/>
    <lineage>
        <taxon>Bacteria</taxon>
        <taxon>Pseudomonadati</taxon>
        <taxon>Verrucomicrobiota</taxon>
        <taxon>Verrucomicrobiia</taxon>
        <taxon>Verrucomicrobiales</taxon>
        <taxon>Verrucomicrobiaceae</taxon>
        <taxon>Luteolibacter</taxon>
    </lineage>
</organism>
<name>A0ABT3GMG3_9BACT</name>
<sequence>MKAFRPWFTVLPVSALVLGACEKKEQQSAPAAPGEVAKTPAATPAETPPAPVVKALTPGERKAMLGIVGHLSKDTESVMALYDGKDIVKRLKSLKTWEFIREMAKEEDGTDIEEEMAEGAAEAGKFLGQEIFLATGKGTAPQLSNLMKLSQRSNYYQMRVLTQAFAAGAKDGDFSGLDTASQEAMMTMAKEIGKEMALIEAAAMPPTLIGVKAQDAEALAMAQEQLTSGLEGLPGMLGEGAKPLEFTKGGVTFKGYKLAGSFFAEQMQASRADLEQTLEPADVDRLIAAVKTKNLSIAQGALEDYLMIFVGDSEEACPLVEKVEDSLAANEAISFVDGYQGKKLAGFLYGDQGVVKSGIAGSLKDMALGIRDGLAGAEGLGDTRELASLLELVGEKEDALLGLAKADTIGGLVVQDQGVKFEFFGGVNRGAADHTAAHQLANLGSSDDVLLFGNWVADAEYSKRAGEYGEALVETAYSVAEKVAGLKVEDSEEFAQFQQGFVLFNEKFRADTIAMWDALSTANSGLGKETALVVDLKGKMPPFPGVPQELVDGGRFLRASAVSPVTDRAKLKDSWGKMEGSLKNIFKTASELAGEDIPMQTPMPTEKDGFTTWFFSMGAFGDFVPSVTVSDKWFVASTSKSQALDLAVSAEKAAGERKGAWLELDFDTLRKFTGDWVTLMEKNGEAALGSPEKFAEFKEQLPRIKKGLAAFEEFDQISFNERIEGGKLRSTVHFKVR</sequence>
<evidence type="ECO:0008006" key="4">
    <source>
        <dbReference type="Google" id="ProtNLM"/>
    </source>
</evidence>
<protein>
    <recommendedName>
        <fullName evidence="4">DUF3352 domain-containing protein</fullName>
    </recommendedName>
</protein>
<evidence type="ECO:0000256" key="1">
    <source>
        <dbReference type="SAM" id="MobiDB-lite"/>
    </source>
</evidence>
<dbReference type="RefSeq" id="WP_264488824.1">
    <property type="nucleotide sequence ID" value="NZ_JAPDDT010000009.1"/>
</dbReference>
<keyword evidence="3" id="KW-1185">Reference proteome</keyword>
<proteinExistence type="predicted"/>
<accession>A0ABT3GMG3</accession>
<feature type="compositionally biased region" description="Low complexity" evidence="1">
    <location>
        <begin position="35"/>
        <end position="45"/>
    </location>
</feature>